<keyword evidence="8" id="KW-0411">Iron-sulfur</keyword>
<evidence type="ECO:0000256" key="10">
    <source>
        <dbReference type="ARBA" id="ARBA00023075"/>
    </source>
</evidence>
<keyword evidence="11" id="KW-0472">Membrane</keyword>
<keyword evidence="4" id="KW-0479">Metal-binding</keyword>
<dbReference type="AlphaFoldDB" id="A0A5J4Q3Y3"/>
<evidence type="ECO:0000256" key="1">
    <source>
        <dbReference type="ARBA" id="ARBA00022475"/>
    </source>
</evidence>
<dbReference type="EMBL" id="SNRY01005136">
    <property type="protein sequence ID" value="KAA6315740.1"/>
    <property type="molecule type" value="Genomic_DNA"/>
</dbReference>
<evidence type="ECO:0000256" key="6">
    <source>
        <dbReference type="ARBA" id="ARBA00022967"/>
    </source>
</evidence>
<dbReference type="InterPro" id="IPR017900">
    <property type="entry name" value="4Fe4S_Fe_S_CS"/>
</dbReference>
<accession>A0A5J4Q3Y3</accession>
<dbReference type="GO" id="GO:0046872">
    <property type="term" value="F:metal ion binding"/>
    <property type="evidence" value="ECO:0007669"/>
    <property type="project" value="UniProtKB-KW"/>
</dbReference>
<evidence type="ECO:0000313" key="13">
    <source>
        <dbReference type="EMBL" id="KAA6315740.1"/>
    </source>
</evidence>
<evidence type="ECO:0000259" key="12">
    <source>
        <dbReference type="PROSITE" id="PS51379"/>
    </source>
</evidence>
<keyword evidence="6" id="KW-1278">Translocase</keyword>
<dbReference type="Gene3D" id="3.30.70.3270">
    <property type="match status" value="1"/>
</dbReference>
<keyword evidence="2" id="KW-0004">4Fe-4S</keyword>
<name>A0A5J4Q3Y3_9ZZZZ</name>
<dbReference type="GO" id="GO:0048038">
    <property type="term" value="F:quinone binding"/>
    <property type="evidence" value="ECO:0007669"/>
    <property type="project" value="UniProtKB-KW"/>
</dbReference>
<reference evidence="13" key="1">
    <citation type="submission" date="2019-03" db="EMBL/GenBank/DDBJ databases">
        <title>Single cell metagenomics reveals metabolic interactions within the superorganism composed of flagellate Streblomastix strix and complex community of Bacteroidetes bacteria on its surface.</title>
        <authorList>
            <person name="Treitli S.C."/>
            <person name="Kolisko M."/>
            <person name="Husnik F."/>
            <person name="Keeling P."/>
            <person name="Hampl V."/>
        </authorList>
    </citation>
    <scope>NUCLEOTIDE SEQUENCE</scope>
    <source>
        <strain evidence="13">STM</strain>
    </source>
</reference>
<evidence type="ECO:0000256" key="11">
    <source>
        <dbReference type="ARBA" id="ARBA00023136"/>
    </source>
</evidence>
<dbReference type="PROSITE" id="PS00198">
    <property type="entry name" value="4FE4S_FER_1"/>
    <property type="match status" value="1"/>
</dbReference>
<evidence type="ECO:0000256" key="3">
    <source>
        <dbReference type="ARBA" id="ARBA00022719"/>
    </source>
</evidence>
<dbReference type="InterPro" id="IPR010226">
    <property type="entry name" value="NADH_quinone_OxRdtase_chainI"/>
</dbReference>
<evidence type="ECO:0000256" key="8">
    <source>
        <dbReference type="ARBA" id="ARBA00023014"/>
    </source>
</evidence>
<gene>
    <name evidence="13" type="ORF">EZS27_033846</name>
</gene>
<feature type="domain" description="4Fe-4S ferredoxin-type" evidence="12">
    <location>
        <begin position="54"/>
        <end position="83"/>
    </location>
</feature>
<dbReference type="SUPFAM" id="SSF54862">
    <property type="entry name" value="4Fe-4S ferredoxins"/>
    <property type="match status" value="1"/>
</dbReference>
<feature type="domain" description="4Fe-4S ferredoxin-type" evidence="12">
    <location>
        <begin position="98"/>
        <end position="127"/>
    </location>
</feature>
<keyword evidence="3" id="KW-0874">Quinone</keyword>
<dbReference type="PROSITE" id="PS51379">
    <property type="entry name" value="4FE4S_FER_2"/>
    <property type="match status" value="2"/>
</dbReference>
<protein>
    <submittedName>
        <fullName evidence="13">NADH-quinone oxidoreductase subunit I</fullName>
    </submittedName>
</protein>
<sequence length="154" mass="17846">MNHIKSIILGIWHLMQGMYITMLNLIRPKVTEQYPENRGKVFPHERMRGQLIMPHNEANEHKCTACGICQMNCPNGTIEVLSKKEVDEATGKEKKVLDKYLYDIGSCIFCSICTNSCPQDAIEWTTNFEHAVFTRRKLQEQLNREGSKLMKKEK</sequence>
<dbReference type="PANTHER" id="PTHR10849">
    <property type="entry name" value="NADH DEHYDROGENASE UBIQUINONE IRON-SULFUR PROTEIN 8, MITOCHONDRIAL"/>
    <property type="match status" value="1"/>
</dbReference>
<dbReference type="Pfam" id="PF13187">
    <property type="entry name" value="Fer4_9"/>
    <property type="match status" value="1"/>
</dbReference>
<evidence type="ECO:0000256" key="5">
    <source>
        <dbReference type="ARBA" id="ARBA00022737"/>
    </source>
</evidence>
<evidence type="ECO:0000256" key="4">
    <source>
        <dbReference type="ARBA" id="ARBA00022723"/>
    </source>
</evidence>
<keyword evidence="10" id="KW-0830">Ubiquinone</keyword>
<dbReference type="InterPro" id="IPR017896">
    <property type="entry name" value="4Fe4S_Fe-S-bd"/>
</dbReference>
<keyword evidence="5" id="KW-0677">Repeat</keyword>
<evidence type="ECO:0000256" key="7">
    <source>
        <dbReference type="ARBA" id="ARBA00023004"/>
    </source>
</evidence>
<dbReference type="PANTHER" id="PTHR10849:SF24">
    <property type="entry name" value="NADH-QUINONE OXIDOREDUCTASE SUBUNIT I 2"/>
    <property type="match status" value="1"/>
</dbReference>
<dbReference type="GO" id="GO:0016020">
    <property type="term" value="C:membrane"/>
    <property type="evidence" value="ECO:0007669"/>
    <property type="project" value="InterPro"/>
</dbReference>
<keyword evidence="9" id="KW-0520">NAD</keyword>
<dbReference type="GO" id="GO:0016651">
    <property type="term" value="F:oxidoreductase activity, acting on NAD(P)H"/>
    <property type="evidence" value="ECO:0007669"/>
    <property type="project" value="InterPro"/>
</dbReference>
<keyword evidence="7" id="KW-0408">Iron</keyword>
<evidence type="ECO:0000256" key="9">
    <source>
        <dbReference type="ARBA" id="ARBA00023027"/>
    </source>
</evidence>
<organism evidence="13">
    <name type="scientific">termite gut metagenome</name>
    <dbReference type="NCBI Taxonomy" id="433724"/>
    <lineage>
        <taxon>unclassified sequences</taxon>
        <taxon>metagenomes</taxon>
        <taxon>organismal metagenomes</taxon>
    </lineage>
</organism>
<dbReference type="GO" id="GO:0051539">
    <property type="term" value="F:4 iron, 4 sulfur cluster binding"/>
    <property type="evidence" value="ECO:0007669"/>
    <property type="project" value="UniProtKB-KW"/>
</dbReference>
<comment type="caution">
    <text evidence="13">The sequence shown here is derived from an EMBL/GenBank/DDBJ whole genome shotgun (WGS) entry which is preliminary data.</text>
</comment>
<keyword evidence="1" id="KW-1003">Cell membrane</keyword>
<evidence type="ECO:0000256" key="2">
    <source>
        <dbReference type="ARBA" id="ARBA00022485"/>
    </source>
</evidence>
<proteinExistence type="predicted"/>